<evidence type="ECO:0000313" key="4">
    <source>
        <dbReference type="Proteomes" id="UP001282284"/>
    </source>
</evidence>
<reference evidence="3 4" key="1">
    <citation type="submission" date="2023-06" db="EMBL/GenBank/DDBJ databases">
        <title>Sporosarcina sp. nov., isolated from Korean traditional fermented seafood 'Jeotgal'.</title>
        <authorList>
            <person name="Yang A.I."/>
            <person name="Shin N.-R."/>
        </authorList>
    </citation>
    <scope>NUCLEOTIDE SEQUENCE [LARGE SCALE GENOMIC DNA]</scope>
    <source>
        <strain evidence="3 4">KCTC13119</strain>
    </source>
</reference>
<gene>
    <name evidence="3" type="ORF">QT711_11840</name>
</gene>
<dbReference type="InterPro" id="IPR011330">
    <property type="entry name" value="Glyco_hydro/deAcase_b/a-brl"/>
</dbReference>
<dbReference type="SUPFAM" id="SSF88713">
    <property type="entry name" value="Glycoside hydrolase/deacetylase"/>
    <property type="match status" value="1"/>
</dbReference>
<dbReference type="Proteomes" id="UP001282284">
    <property type="component" value="Unassembled WGS sequence"/>
</dbReference>
<evidence type="ECO:0000259" key="2">
    <source>
        <dbReference type="PROSITE" id="PS51677"/>
    </source>
</evidence>
<dbReference type="PANTHER" id="PTHR10587:SF80">
    <property type="entry name" value="CHITOOLIGOSACCHARIDE DEACETYLASE"/>
    <property type="match status" value="1"/>
</dbReference>
<dbReference type="Pfam" id="PF01522">
    <property type="entry name" value="Polysacc_deac_1"/>
    <property type="match status" value="1"/>
</dbReference>
<proteinExistence type="predicted"/>
<keyword evidence="1" id="KW-0732">Signal</keyword>
<dbReference type="RefSeq" id="WP_317944506.1">
    <property type="nucleotide sequence ID" value="NZ_JAUBDI010000010.1"/>
</dbReference>
<feature type="signal peptide" evidence="1">
    <location>
        <begin position="1"/>
        <end position="23"/>
    </location>
</feature>
<keyword evidence="4" id="KW-1185">Reference proteome</keyword>
<dbReference type="EMBL" id="JAUBDI010000010">
    <property type="protein sequence ID" value="MDW0113879.1"/>
    <property type="molecule type" value="Genomic_DNA"/>
</dbReference>
<dbReference type="PROSITE" id="PS51677">
    <property type="entry name" value="NODB"/>
    <property type="match status" value="1"/>
</dbReference>
<feature type="chain" id="PRO_5045175333" evidence="1">
    <location>
        <begin position="24"/>
        <end position="325"/>
    </location>
</feature>
<name>A0ABU4GA74_9BACL</name>
<protein>
    <submittedName>
        <fullName evidence="3">Polysaccharide deacetylase family protein</fullName>
    </submittedName>
</protein>
<organism evidence="3 4">
    <name type="scientific">Sporosarcina saromensis</name>
    <dbReference type="NCBI Taxonomy" id="359365"/>
    <lineage>
        <taxon>Bacteria</taxon>
        <taxon>Bacillati</taxon>
        <taxon>Bacillota</taxon>
        <taxon>Bacilli</taxon>
        <taxon>Bacillales</taxon>
        <taxon>Caryophanaceae</taxon>
        <taxon>Sporosarcina</taxon>
    </lineage>
</organism>
<sequence>MKRLLFLVCLTLGSLLISLTSFKPSTTEQLTIPVSKDQQTLHEKIKDYAETHNEQPIDAVIDRVWKAIPGYNGLFIDVDQSFKQMASANQFDKELLIYKEERPAVTLADLPPSPIFKGNPEKTMVAFLINVAWGNEFIPPILKALETHDVKATFFLDGSWTKNNPEMATMIFAQGHEIGNHAFTHPDLAQTTLAKTKEELHKTNEVIQETIGVKPKWFGPPSGSFNQQTVDVARQLDMYTVLWTIDTVDWKQPETAPMVNKIVNGVENGSMVLMHPTKPTAEGMDDMIRRIKEKGLSIGTVSNLLSEQRMETPESANDFIPLEYR</sequence>
<comment type="caution">
    <text evidence="3">The sequence shown here is derived from an EMBL/GenBank/DDBJ whole genome shotgun (WGS) entry which is preliminary data.</text>
</comment>
<dbReference type="PANTHER" id="PTHR10587">
    <property type="entry name" value="GLYCOSYL TRANSFERASE-RELATED"/>
    <property type="match status" value="1"/>
</dbReference>
<accession>A0ABU4GA74</accession>
<dbReference type="InterPro" id="IPR002509">
    <property type="entry name" value="NODB_dom"/>
</dbReference>
<evidence type="ECO:0000256" key="1">
    <source>
        <dbReference type="SAM" id="SignalP"/>
    </source>
</evidence>
<dbReference type="CDD" id="cd10950">
    <property type="entry name" value="CE4_BsYlxY_like"/>
    <property type="match status" value="1"/>
</dbReference>
<dbReference type="InterPro" id="IPR050248">
    <property type="entry name" value="Polysacc_deacetylase_ArnD"/>
</dbReference>
<evidence type="ECO:0000313" key="3">
    <source>
        <dbReference type="EMBL" id="MDW0113879.1"/>
    </source>
</evidence>
<feature type="domain" description="NodB homology" evidence="2">
    <location>
        <begin position="123"/>
        <end position="299"/>
    </location>
</feature>
<dbReference type="Gene3D" id="3.20.20.370">
    <property type="entry name" value="Glycoside hydrolase/deacetylase"/>
    <property type="match status" value="1"/>
</dbReference>